<accession>A0ACA9LC89</accession>
<reference evidence="1" key="1">
    <citation type="submission" date="2021-06" db="EMBL/GenBank/DDBJ databases">
        <authorList>
            <person name="Kallberg Y."/>
            <person name="Tangrot J."/>
            <person name="Rosling A."/>
        </authorList>
    </citation>
    <scope>NUCLEOTIDE SEQUENCE</scope>
    <source>
        <strain evidence="1">CL356</strain>
    </source>
</reference>
<evidence type="ECO:0000313" key="2">
    <source>
        <dbReference type="Proteomes" id="UP000789525"/>
    </source>
</evidence>
<protein>
    <submittedName>
        <fullName evidence="1">524_t:CDS:1</fullName>
    </submittedName>
</protein>
<evidence type="ECO:0000313" key="1">
    <source>
        <dbReference type="EMBL" id="CAG8522018.1"/>
    </source>
</evidence>
<dbReference type="EMBL" id="CAJVPT010005621">
    <property type="protein sequence ID" value="CAG8522018.1"/>
    <property type="molecule type" value="Genomic_DNA"/>
</dbReference>
<keyword evidence="2" id="KW-1185">Reference proteome</keyword>
<dbReference type="Proteomes" id="UP000789525">
    <property type="component" value="Unassembled WGS sequence"/>
</dbReference>
<comment type="caution">
    <text evidence="1">The sequence shown here is derived from an EMBL/GenBank/DDBJ whole genome shotgun (WGS) entry which is preliminary data.</text>
</comment>
<sequence>MNNFHFSSDTATATSLASTASNTSLAFIDADTFSISIETLIKAAATNNPSVAKLGRPSTKSVRSHKKTRPLTSRIHKPKHKSNSPVIHNESLVKDKNYIEPKTFKLKPPQKMSTPVPQLTKLPQTWWLSYYPPRFLTLFLLGSFTSFIVDHLLTQNHITEYPKDTAKLIDTAAWIPPTCGLSAILIGSLFPLVDYWLRKKPQEFQREWSNVIR</sequence>
<proteinExistence type="predicted"/>
<organism evidence="1 2">
    <name type="scientific">Acaulospora colombiana</name>
    <dbReference type="NCBI Taxonomy" id="27376"/>
    <lineage>
        <taxon>Eukaryota</taxon>
        <taxon>Fungi</taxon>
        <taxon>Fungi incertae sedis</taxon>
        <taxon>Mucoromycota</taxon>
        <taxon>Glomeromycotina</taxon>
        <taxon>Glomeromycetes</taxon>
        <taxon>Diversisporales</taxon>
        <taxon>Acaulosporaceae</taxon>
        <taxon>Acaulospora</taxon>
    </lineage>
</organism>
<name>A0ACA9LC89_9GLOM</name>
<gene>
    <name evidence="1" type="ORF">ACOLOM_LOCUS3699</name>
</gene>